<dbReference type="InterPro" id="IPR005025">
    <property type="entry name" value="FMN_Rdtase-like_dom"/>
</dbReference>
<dbReference type="PROSITE" id="PS50902">
    <property type="entry name" value="FLAVODOXIN_LIKE"/>
    <property type="match status" value="1"/>
</dbReference>
<dbReference type="PANTHER" id="PTHR30546">
    <property type="entry name" value="FLAVODOXIN-RELATED PROTEIN WRBA-RELATED"/>
    <property type="match status" value="1"/>
</dbReference>
<dbReference type="Proteomes" id="UP000730482">
    <property type="component" value="Unassembled WGS sequence"/>
</dbReference>
<comment type="caution">
    <text evidence="2">The sequence shown here is derived from an EMBL/GenBank/DDBJ whole genome shotgun (WGS) entry which is preliminary data.</text>
</comment>
<dbReference type="SUPFAM" id="SSF52218">
    <property type="entry name" value="Flavoproteins"/>
    <property type="match status" value="1"/>
</dbReference>
<organism evidence="2 3">
    <name type="scientific">Catenulispora pinistramenti</name>
    <dbReference type="NCBI Taxonomy" id="2705254"/>
    <lineage>
        <taxon>Bacteria</taxon>
        <taxon>Bacillati</taxon>
        <taxon>Actinomycetota</taxon>
        <taxon>Actinomycetes</taxon>
        <taxon>Catenulisporales</taxon>
        <taxon>Catenulisporaceae</taxon>
        <taxon>Catenulispora</taxon>
    </lineage>
</organism>
<protein>
    <submittedName>
        <fullName evidence="2">Flavodoxin family protein</fullName>
    </submittedName>
</protein>
<dbReference type="RefSeq" id="WP_212009061.1">
    <property type="nucleotide sequence ID" value="NZ_JAAFYZ010000029.1"/>
</dbReference>
<name>A0ABS5KN40_9ACTN</name>
<gene>
    <name evidence="2" type="ORF">KGQ19_11380</name>
</gene>
<dbReference type="PANTHER" id="PTHR30546:SF23">
    <property type="entry name" value="FLAVOPROTEIN-LIKE PROTEIN YCP4-RELATED"/>
    <property type="match status" value="1"/>
</dbReference>
<sequence>MPETTPPSVLLNEPIRIAVAFHSGYGHTARQAQALADGAGSAAGTAVDLVTVDDPDDPVLWSTLDAADAIAFGTPTYMGGSSAVFKAFAERTSRVLADDLRWRDKIAAGFTTSGGKSGDKFNTLVDLAVLAAQHGMIWVGLDLPAGWTTSTGSEHDLNRLGSWLGAMAQANADQGPDVAPPAADLRTAFRLGERVAEVTRIYRLGVGAQGTGAQGIGAQGIGAQHATGLSAVR</sequence>
<dbReference type="InterPro" id="IPR029039">
    <property type="entry name" value="Flavoprotein-like_sf"/>
</dbReference>
<dbReference type="Pfam" id="PF03358">
    <property type="entry name" value="FMN_red"/>
    <property type="match status" value="1"/>
</dbReference>
<evidence type="ECO:0000313" key="3">
    <source>
        <dbReference type="Proteomes" id="UP000730482"/>
    </source>
</evidence>
<dbReference type="EMBL" id="JAAFYZ010000029">
    <property type="protein sequence ID" value="MBS2547474.1"/>
    <property type="molecule type" value="Genomic_DNA"/>
</dbReference>
<keyword evidence="3" id="KW-1185">Reference proteome</keyword>
<feature type="domain" description="Flavodoxin-like" evidence="1">
    <location>
        <begin position="17"/>
        <end position="168"/>
    </location>
</feature>
<dbReference type="Gene3D" id="3.40.50.360">
    <property type="match status" value="1"/>
</dbReference>
<accession>A0ABS5KN40</accession>
<evidence type="ECO:0000259" key="1">
    <source>
        <dbReference type="PROSITE" id="PS50902"/>
    </source>
</evidence>
<evidence type="ECO:0000313" key="2">
    <source>
        <dbReference type="EMBL" id="MBS2547474.1"/>
    </source>
</evidence>
<reference evidence="2 3" key="1">
    <citation type="submission" date="2020-02" db="EMBL/GenBank/DDBJ databases">
        <title>Acidophilic actinobacteria isolated from forest soil.</title>
        <authorList>
            <person name="Golinska P."/>
        </authorList>
    </citation>
    <scope>NUCLEOTIDE SEQUENCE [LARGE SCALE GENOMIC DNA]</scope>
    <source>
        <strain evidence="2 3">NL8</strain>
    </source>
</reference>
<proteinExistence type="predicted"/>
<dbReference type="InterPro" id="IPR008254">
    <property type="entry name" value="Flavodoxin/NO_synth"/>
</dbReference>